<evidence type="ECO:0000256" key="2">
    <source>
        <dbReference type="SAM" id="MobiDB-lite"/>
    </source>
</evidence>
<name>A0ABM4EVN6_9AVES</name>
<dbReference type="GeneID" id="106499706"/>
<organism evidence="4 5">
    <name type="scientific">Apteryx mantelli</name>
    <name type="common">North Island brown kiwi</name>
    <dbReference type="NCBI Taxonomy" id="2696672"/>
    <lineage>
        <taxon>Eukaryota</taxon>
        <taxon>Metazoa</taxon>
        <taxon>Chordata</taxon>
        <taxon>Craniata</taxon>
        <taxon>Vertebrata</taxon>
        <taxon>Euteleostomi</taxon>
        <taxon>Archelosauria</taxon>
        <taxon>Archosauria</taxon>
        <taxon>Dinosauria</taxon>
        <taxon>Saurischia</taxon>
        <taxon>Theropoda</taxon>
        <taxon>Coelurosauria</taxon>
        <taxon>Aves</taxon>
        <taxon>Palaeognathae</taxon>
        <taxon>Apterygiformes</taxon>
        <taxon>Apterygidae</taxon>
        <taxon>Apteryx</taxon>
    </lineage>
</organism>
<feature type="region of interest" description="Disordered" evidence="2">
    <location>
        <begin position="21"/>
        <end position="86"/>
    </location>
</feature>
<gene>
    <name evidence="5" type="primary">TEDC1</name>
</gene>
<protein>
    <submittedName>
        <fullName evidence="5">LOW QUALITY PROTEIN: tubulin epsilon and delta complex protein 1</fullName>
    </submittedName>
</protein>
<feature type="compositionally biased region" description="Basic residues" evidence="2">
    <location>
        <begin position="21"/>
        <end position="48"/>
    </location>
</feature>
<keyword evidence="4" id="KW-1185">Reference proteome</keyword>
<dbReference type="PANTHER" id="PTHR35076">
    <property type="entry name" value="TUBULIN EPSILON AND DELTA COMPLEX PROTEIN 1"/>
    <property type="match status" value="1"/>
</dbReference>
<feature type="domain" description="Tubulin epsilon and delta complex protein 1" evidence="3">
    <location>
        <begin position="159"/>
        <end position="336"/>
    </location>
</feature>
<keyword evidence="1" id="KW-0175">Coiled coil</keyword>
<proteinExistence type="predicted"/>
<accession>A0ABM4EVN6</accession>
<dbReference type="RefSeq" id="XP_067156759.1">
    <property type="nucleotide sequence ID" value="XM_067300658.1"/>
</dbReference>
<dbReference type="InterPro" id="IPR043535">
    <property type="entry name" value="TEDC1"/>
</dbReference>
<dbReference type="Proteomes" id="UP001652627">
    <property type="component" value="Chromosome 8"/>
</dbReference>
<evidence type="ECO:0000256" key="1">
    <source>
        <dbReference type="SAM" id="Coils"/>
    </source>
</evidence>
<reference evidence="5" key="1">
    <citation type="submission" date="2025-08" db="UniProtKB">
        <authorList>
            <consortium name="RefSeq"/>
        </authorList>
    </citation>
    <scope>IDENTIFICATION</scope>
    <source>
        <tissue evidence="5">Blood</tissue>
    </source>
</reference>
<evidence type="ECO:0000259" key="3">
    <source>
        <dbReference type="Pfam" id="PF14970"/>
    </source>
</evidence>
<feature type="coiled-coil region" evidence="1">
    <location>
        <begin position="474"/>
        <end position="508"/>
    </location>
</feature>
<dbReference type="Pfam" id="PF14970">
    <property type="entry name" value="TEDC1"/>
    <property type="match status" value="1"/>
</dbReference>
<sequence>MYWAVLAMLCCTGPYWPPRRRRAPWPRRRCSARPGPRGRRRGRARRKERSAQPRCARAGAASVHGGRRRRRERDAAGPGSGRGRALPGAVAALCRALPPRARPAPDTLRRARFDRPQASLQFWRLLYSLLKQVHGGQCTESDATDTQIRFVKSALWYHGYGRPELYWLPSDGSAGSRELLLAFSWLLHRIGLLEQLLARNRVRTGDETSVCTCEDDLPNSQKGRTEIAPEYSLEDKVDVRYLQWLNGRLRFQWRSLHALHQEQCKLLHKIHLFTSGSHMDKILGHFSVTETDLIRRPENYKQLLQFLESETIQLEAFLEWKQLEQVYWRWMETVLDNMSEEGSMCKSQDAHTKKSTLSKVDFCCHWAGSLTGKIDRLSRDLMTVHDQLQELVTHRKSAWYEKMKTREEELRKEEFCAAARKIQEAVQLKLLDLTYRCAPRKKKMHGSCRLVFRSKHSASKTGFGRSVSKEPISTVSATEVIRELQMRKASLERELKQLQEECRQRMDEVAQGLDGVICISP</sequence>
<evidence type="ECO:0000313" key="4">
    <source>
        <dbReference type="Proteomes" id="UP001652627"/>
    </source>
</evidence>
<evidence type="ECO:0000313" key="5">
    <source>
        <dbReference type="RefSeq" id="XP_067156759.1"/>
    </source>
</evidence>
<dbReference type="PANTHER" id="PTHR35076:SF1">
    <property type="entry name" value="TUBULIN EPSILON AND DELTA COMPLEX PROTEIN 1"/>
    <property type="match status" value="1"/>
</dbReference>
<dbReference type="InterPro" id="IPR027996">
    <property type="entry name" value="TEDC1_dom"/>
</dbReference>